<feature type="region of interest" description="Disordered" evidence="1">
    <location>
        <begin position="64"/>
        <end position="115"/>
    </location>
</feature>
<feature type="region of interest" description="Disordered" evidence="1">
    <location>
        <begin position="245"/>
        <end position="379"/>
    </location>
</feature>
<evidence type="ECO:0000313" key="3">
    <source>
        <dbReference type="Proteomes" id="UP000837857"/>
    </source>
</evidence>
<feature type="compositionally biased region" description="Polar residues" evidence="1">
    <location>
        <begin position="99"/>
        <end position="114"/>
    </location>
</feature>
<feature type="compositionally biased region" description="Low complexity" evidence="1">
    <location>
        <begin position="168"/>
        <end position="179"/>
    </location>
</feature>
<dbReference type="EMBL" id="OW152827">
    <property type="protein sequence ID" value="CAH2044289.1"/>
    <property type="molecule type" value="Genomic_DNA"/>
</dbReference>
<dbReference type="Proteomes" id="UP000837857">
    <property type="component" value="Chromosome 15"/>
</dbReference>
<feature type="compositionally biased region" description="Basic and acidic residues" evidence="1">
    <location>
        <begin position="351"/>
        <end position="368"/>
    </location>
</feature>
<feature type="compositionally biased region" description="Basic and acidic residues" evidence="1">
    <location>
        <begin position="313"/>
        <end position="322"/>
    </location>
</feature>
<evidence type="ECO:0000256" key="1">
    <source>
        <dbReference type="SAM" id="MobiDB-lite"/>
    </source>
</evidence>
<feature type="compositionally biased region" description="Basic and acidic residues" evidence="1">
    <location>
        <begin position="10"/>
        <end position="30"/>
    </location>
</feature>
<evidence type="ECO:0000313" key="2">
    <source>
        <dbReference type="EMBL" id="CAH2044289.1"/>
    </source>
</evidence>
<feature type="region of interest" description="Disordered" evidence="1">
    <location>
        <begin position="1"/>
        <end position="30"/>
    </location>
</feature>
<feature type="compositionally biased region" description="Low complexity" evidence="1">
    <location>
        <begin position="69"/>
        <end position="80"/>
    </location>
</feature>
<reference evidence="2" key="1">
    <citation type="submission" date="2022-03" db="EMBL/GenBank/DDBJ databases">
        <authorList>
            <person name="Martin H S."/>
        </authorList>
    </citation>
    <scope>NUCLEOTIDE SEQUENCE</scope>
</reference>
<feature type="compositionally biased region" description="Pro residues" evidence="1">
    <location>
        <begin position="324"/>
        <end position="349"/>
    </location>
</feature>
<protein>
    <submittedName>
        <fullName evidence="2">Uncharacterized protein</fullName>
    </submittedName>
</protein>
<accession>A0ABN8HZ67</accession>
<name>A0ABN8HZ67_9NEOP</name>
<proteinExistence type="predicted"/>
<sequence length="418" mass="44197">MPSRACPTFDSERLPPRHDLSDGMDSSRDDIDSISEWYRTPRIPEEPDCCDIMSKDFILSRRGASVQHSRTSSIGASSGSVDEGYLAMAPGPEPPLAVSASSGSICSGTPSTDPRFSEYQLEPATAHISEERSARAYSVGSRPGGARSEPARLRAYSAGARRRPPPAAAAACSAPAAPHHPLHPLHPHSHHPHAPRPSAGDFLELDFSANSPAPKVIIPRTPPTVGFVESRRNTDEYVDMSPRNAGYVEMRPGEPPATPHPPAATPDGYVEMSYGRPATGAAPPCPSPADAHEAPQGAQGAQGPHHALSTVREISEDGRRSPDAAPPRSPSPPRSPPNSPSPSPSPAPSPDQRDEPKSKPIDAPEVREPNSAAAGSPGGALHYAALDLEPRRAPAASAPRLYTQIDFLRSEKLQPHAT</sequence>
<feature type="compositionally biased region" description="Basic residues" evidence="1">
    <location>
        <begin position="180"/>
        <end position="194"/>
    </location>
</feature>
<feature type="non-terminal residue" evidence="2">
    <location>
        <position position="418"/>
    </location>
</feature>
<feature type="region of interest" description="Disordered" evidence="1">
    <location>
        <begin position="127"/>
        <end position="202"/>
    </location>
</feature>
<keyword evidence="3" id="KW-1185">Reference proteome</keyword>
<organism evidence="2 3">
    <name type="scientific">Iphiclides podalirius</name>
    <name type="common">scarce swallowtail</name>
    <dbReference type="NCBI Taxonomy" id="110791"/>
    <lineage>
        <taxon>Eukaryota</taxon>
        <taxon>Metazoa</taxon>
        <taxon>Ecdysozoa</taxon>
        <taxon>Arthropoda</taxon>
        <taxon>Hexapoda</taxon>
        <taxon>Insecta</taxon>
        <taxon>Pterygota</taxon>
        <taxon>Neoptera</taxon>
        <taxon>Endopterygota</taxon>
        <taxon>Lepidoptera</taxon>
        <taxon>Glossata</taxon>
        <taxon>Ditrysia</taxon>
        <taxon>Papilionoidea</taxon>
        <taxon>Papilionidae</taxon>
        <taxon>Papilioninae</taxon>
        <taxon>Iphiclides</taxon>
    </lineage>
</organism>
<gene>
    <name evidence="2" type="ORF">IPOD504_LOCUS4665</name>
</gene>
<feature type="compositionally biased region" description="Pro residues" evidence="1">
    <location>
        <begin position="253"/>
        <end position="264"/>
    </location>
</feature>